<gene>
    <name evidence="2" type="ORF">HMPREF1977_1352</name>
</gene>
<evidence type="ECO:0000313" key="3">
    <source>
        <dbReference type="Proteomes" id="UP000005391"/>
    </source>
</evidence>
<evidence type="ECO:0000256" key="1">
    <source>
        <dbReference type="SAM" id="SignalP"/>
    </source>
</evidence>
<keyword evidence="1" id="KW-0732">Signal</keyword>
<organism evidence="2 3">
    <name type="scientific">Capnocytophaga ochracea F0287</name>
    <dbReference type="NCBI Taxonomy" id="873517"/>
    <lineage>
        <taxon>Bacteria</taxon>
        <taxon>Pseudomonadati</taxon>
        <taxon>Bacteroidota</taxon>
        <taxon>Flavobacteriia</taxon>
        <taxon>Flavobacteriales</taxon>
        <taxon>Flavobacteriaceae</taxon>
        <taxon>Capnocytophaga</taxon>
    </lineage>
</organism>
<name>E4MSH9_CAPOC</name>
<dbReference type="AlphaFoldDB" id="E4MSH9"/>
<sequence length="166" mass="18860">MKSIKIFKMIRNKTLIFFLIILSACGKQAGEDEQQKGYYYRGSLFDPYIAQGSIFTREVENMPLATNSAAIAAYMPKMPAEYLPEKFKKTVLTSLCTTSYNIPIYVVDSNNPHQEYAYFESKDNRVIYKEDLIKYTTGRIPLPKYAQPAGGGDRAFAVYDRATGIM</sequence>
<dbReference type="eggNOG" id="ENOG5030JD9">
    <property type="taxonomic scope" value="Bacteria"/>
</dbReference>
<comment type="caution">
    <text evidence="2">The sequence shown here is derived from an EMBL/GenBank/DDBJ whole genome shotgun (WGS) entry which is preliminary data.</text>
</comment>
<dbReference type="PROSITE" id="PS51257">
    <property type="entry name" value="PROKAR_LIPOPROTEIN"/>
    <property type="match status" value="1"/>
</dbReference>
<evidence type="ECO:0000313" key="2">
    <source>
        <dbReference type="EMBL" id="EFS97369.1"/>
    </source>
</evidence>
<proteinExistence type="predicted"/>
<feature type="chain" id="PRO_5003185920" description="Spi protease inhibitor domain-containing protein" evidence="1">
    <location>
        <begin position="30"/>
        <end position="166"/>
    </location>
</feature>
<feature type="signal peptide" evidence="1">
    <location>
        <begin position="1"/>
        <end position="29"/>
    </location>
</feature>
<accession>E4MSH9</accession>
<dbReference type="EMBL" id="AEOH01000037">
    <property type="protein sequence ID" value="EFS97369.1"/>
    <property type="molecule type" value="Genomic_DNA"/>
</dbReference>
<evidence type="ECO:0008006" key="4">
    <source>
        <dbReference type="Google" id="ProtNLM"/>
    </source>
</evidence>
<protein>
    <recommendedName>
        <fullName evidence="4">Spi protease inhibitor domain-containing protein</fullName>
    </recommendedName>
</protein>
<dbReference type="HOGENOM" id="CLU_1599743_0_0_10"/>
<dbReference type="Proteomes" id="UP000005391">
    <property type="component" value="Unassembled WGS sequence"/>
</dbReference>
<reference evidence="2 3" key="1">
    <citation type="submission" date="2010-10" db="EMBL/GenBank/DDBJ databases">
        <authorList>
            <person name="Muzny D."/>
            <person name="Qin X."/>
            <person name="Deng J."/>
            <person name="Jiang H."/>
            <person name="Liu Y."/>
            <person name="Qu J."/>
            <person name="Song X.-Z."/>
            <person name="Zhang L."/>
            <person name="Thornton R."/>
            <person name="Coyle M."/>
            <person name="Francisco L."/>
            <person name="Jackson L."/>
            <person name="Javaid M."/>
            <person name="Korchina V."/>
            <person name="Kovar C."/>
            <person name="Mata R."/>
            <person name="Mathew T."/>
            <person name="Ngo R."/>
            <person name="Nguyen L."/>
            <person name="Nguyen N."/>
            <person name="Okwuonu G."/>
            <person name="Ongeri F."/>
            <person name="Pham C."/>
            <person name="Simmons D."/>
            <person name="Wilczek-Boney K."/>
            <person name="Hale W."/>
            <person name="Jakkamsetti A."/>
            <person name="Pham P."/>
            <person name="Ruth R."/>
            <person name="San Lucas F."/>
            <person name="Warren J."/>
            <person name="Zhang J."/>
            <person name="Zhao Z."/>
            <person name="Zhou C."/>
            <person name="Zhu D."/>
            <person name="Lee S."/>
            <person name="Bess C."/>
            <person name="Blankenburg K."/>
            <person name="Forbes L."/>
            <person name="Fu Q."/>
            <person name="Gubbala S."/>
            <person name="Hirani K."/>
            <person name="Jayaseelan J.C."/>
            <person name="Lara F."/>
            <person name="Munidasa M."/>
            <person name="Palculict T."/>
            <person name="Patil S."/>
            <person name="Pu L.-L."/>
            <person name="Saada N."/>
            <person name="Tang L."/>
            <person name="Weissenberger G."/>
            <person name="Zhu Y."/>
            <person name="Hemphill L."/>
            <person name="Shang Y."/>
            <person name="Youmans B."/>
            <person name="Ayvaz T."/>
            <person name="Ross M."/>
            <person name="Santibanez J."/>
            <person name="Aqrawi P."/>
            <person name="Gross S."/>
            <person name="Joshi V."/>
            <person name="Fowler G."/>
            <person name="Nazareth L."/>
            <person name="Reid J."/>
            <person name="Worley K."/>
            <person name="Petrosino J."/>
            <person name="Highlander S."/>
            <person name="Gibbs R."/>
        </authorList>
    </citation>
    <scope>NUCLEOTIDE SEQUENCE [LARGE SCALE GENOMIC DNA]</scope>
    <source>
        <strain evidence="2 3">F0287</strain>
    </source>
</reference>